<evidence type="ECO:0000313" key="3">
    <source>
        <dbReference type="EMBL" id="MDS0258346.1"/>
    </source>
</evidence>
<dbReference type="InterPro" id="IPR029044">
    <property type="entry name" value="Nucleotide-diphossugar_trans"/>
</dbReference>
<dbReference type="SUPFAM" id="SSF53448">
    <property type="entry name" value="Nucleotide-diphospho-sugar transferases"/>
    <property type="match status" value="1"/>
</dbReference>
<feature type="region of interest" description="Disordered" evidence="1">
    <location>
        <begin position="57"/>
        <end position="83"/>
    </location>
</feature>
<dbReference type="Proteomes" id="UP001259659">
    <property type="component" value="Unassembled WGS sequence"/>
</dbReference>
<dbReference type="InterPro" id="IPR050256">
    <property type="entry name" value="Glycosyltransferase_2"/>
</dbReference>
<accession>A0ABU2F962</accession>
<dbReference type="RefSeq" id="WP_310917914.1">
    <property type="nucleotide sequence ID" value="NZ_JAMQON010000001.1"/>
</dbReference>
<keyword evidence="4" id="KW-1185">Reference proteome</keyword>
<dbReference type="CDD" id="cd04179">
    <property type="entry name" value="DPM_DPG-synthase_like"/>
    <property type="match status" value="1"/>
</dbReference>
<protein>
    <submittedName>
        <fullName evidence="3">Glycosyltransferase family 2 protein</fullName>
    </submittedName>
</protein>
<organism evidence="3 4">
    <name type="scientific">Haloarcula saliterrae</name>
    <dbReference type="NCBI Taxonomy" id="2950534"/>
    <lineage>
        <taxon>Archaea</taxon>
        <taxon>Methanobacteriati</taxon>
        <taxon>Methanobacteriota</taxon>
        <taxon>Stenosarchaea group</taxon>
        <taxon>Halobacteria</taxon>
        <taxon>Halobacteriales</taxon>
        <taxon>Haloarculaceae</taxon>
        <taxon>Haloarcula</taxon>
    </lineage>
</organism>
<evidence type="ECO:0000256" key="1">
    <source>
        <dbReference type="SAM" id="MobiDB-lite"/>
    </source>
</evidence>
<reference evidence="3 4" key="1">
    <citation type="submission" date="2022-06" db="EMBL/GenBank/DDBJ databases">
        <title>Haloarcula sp. a new haloarchaeum isolate from saline soil.</title>
        <authorList>
            <person name="Strakova D."/>
            <person name="Galisteo C."/>
            <person name="Sanchez-Porro C."/>
            <person name="Ventosa A."/>
        </authorList>
    </citation>
    <scope>NUCLEOTIDE SEQUENCE [LARGE SCALE GENOMIC DNA]</scope>
    <source>
        <strain evidence="3 4">S1CR25-12</strain>
    </source>
</reference>
<gene>
    <name evidence="3" type="ORF">NDI56_02850</name>
</gene>
<feature type="domain" description="Glycosyltransferase 2-like" evidence="2">
    <location>
        <begin position="83"/>
        <end position="204"/>
    </location>
</feature>
<dbReference type="EMBL" id="JAMQON010000001">
    <property type="protein sequence ID" value="MDS0258346.1"/>
    <property type="molecule type" value="Genomic_DNA"/>
</dbReference>
<dbReference type="InterPro" id="IPR001173">
    <property type="entry name" value="Glyco_trans_2-like"/>
</dbReference>
<dbReference type="PANTHER" id="PTHR48090">
    <property type="entry name" value="UNDECAPRENYL-PHOSPHATE 4-DEOXY-4-FORMAMIDO-L-ARABINOSE TRANSFERASE-RELATED"/>
    <property type="match status" value="1"/>
</dbReference>
<evidence type="ECO:0000259" key="2">
    <source>
        <dbReference type="Pfam" id="PF00535"/>
    </source>
</evidence>
<sequence length="287" mass="32011">MYEETSLGVVIPAYNEAGFIGDVIDSVPNYVSAVVVIDDHSTDGTWEEIHEHIGDTRSRVTGETARKSRSDGGTRTMAAAEPPSEFDRRTVTVRHTTNRGRGAAIKTGYRIAQTMELDVVAVIDGDGQMDPAILDRIVDPVVNDEADYAKGDRLVSPRHCREMSRWRLFGNTLLTWLTRVASGKWGVRDPQNGYTAISAEALDAIAIEELYEDYGFLNDLLIRLDANNMEVADVAMQAVYSDETSGIRYRHFAPNLSLLLLRGFVWRLWYKYVASGQSDRPPHSQPS</sequence>
<evidence type="ECO:0000313" key="4">
    <source>
        <dbReference type="Proteomes" id="UP001259659"/>
    </source>
</evidence>
<proteinExistence type="predicted"/>
<dbReference type="Pfam" id="PF00535">
    <property type="entry name" value="Glycos_transf_2"/>
    <property type="match status" value="2"/>
</dbReference>
<name>A0ABU2F962_9EURY</name>
<feature type="domain" description="Glycosyltransferase 2-like" evidence="2">
    <location>
        <begin position="9"/>
        <end position="54"/>
    </location>
</feature>
<comment type="caution">
    <text evidence="3">The sequence shown here is derived from an EMBL/GenBank/DDBJ whole genome shotgun (WGS) entry which is preliminary data.</text>
</comment>
<dbReference type="Gene3D" id="3.90.550.10">
    <property type="entry name" value="Spore Coat Polysaccharide Biosynthesis Protein SpsA, Chain A"/>
    <property type="match status" value="1"/>
</dbReference>
<feature type="compositionally biased region" description="Basic and acidic residues" evidence="1">
    <location>
        <begin position="57"/>
        <end position="72"/>
    </location>
</feature>
<dbReference type="PANTHER" id="PTHR48090:SF7">
    <property type="entry name" value="RFBJ PROTEIN"/>
    <property type="match status" value="1"/>
</dbReference>